<dbReference type="GO" id="GO:0016874">
    <property type="term" value="F:ligase activity"/>
    <property type="evidence" value="ECO:0007669"/>
    <property type="project" value="UniProtKB-KW"/>
</dbReference>
<keyword evidence="5" id="KW-0843">Virulence</keyword>
<feature type="domain" description="Carrier" evidence="7">
    <location>
        <begin position="3426"/>
        <end position="3502"/>
    </location>
</feature>
<sequence>MHHLKKITQRLSYKSKEKIYPSGSGNYKLEETSTPSSGGMHDESLVTIEAIDGFESLQTKNEVADYWRNKFLNYDGSTFPTITFPTESLLLDNEMEYEIAHNQDESSNVLPATKIYAAWALVIGQLANSTDIVFGSAAADSQHELTSRTPIAPIRILLDADQTIVDYLKMVEQNILEMEPYKHTGLLEISKSCIQAERASMLQTLFIISSPNGNVTGFRMLDKKDWKPSHALLIDVHISTSKTKIYTFSDSRAISPCMLNQLLQRLEGVVKQLDIDKPGTKVADIDIISDSDLKEIWKWNDSVPQTISLSVTEMVEERAMLQREALAVSAWDGELTYGELDRLSSQLAIELVNHPSGVEPNKIILLHFDKSMWTAVAMLGVLKAGAAFVLLDPLLPEKRLQAIVQQTKADLILCSISKTVVSSRLAREIIAVGPELFMSPNDLPSRRLPHPNPSSLMYVIFTSGTTGAPKGVAITHQNHASALHYQAKLMGLTSQSRIYDFSAYSFDLTIFNTFSAFTVGGCLCVPNEEQRRENLAESITSFRANWIYLTPTVARQLSPGQLPYLQSMVLIGEAVHAKDLMSWVDQIRVMNTYGPSECTTASTINMMVSPLEKATRIGKGIGMNTWVVDPDNHNKLMPIGCVGELLLEGPLVGSGYLGESVKTNSVFIKDPIWLWKGLPGKPGRQGRLYKTGDLVRYHKDGSLSFAGRKDNQVKIHGHRVELDEIEVRLHEYITGMVHATAEIIVPKNSGPVLVAFLQPKQDKAGAAVVSHQIPTIHSISTEERGNIARHLPSYMVPNIYLTMDELPLTATGKIDRKRLREIGGEFTLQQLVEPQTVAPKRRPKTAVERQLQKLWSQILGISLDIIGLDDSFLKMGGDSISAMRLVAEARKAGLHLSVADILQQPVFQEIANNAIQIMGNSKSEQHIAPFSLLGKATNIASLVNDLSSLYGVDPSHIKDIYPCTPLQEGLLSLSSRAGDYILQAVLEISPKINLVSFKRAWNEVFQTTAILRTRIVQHRSFGLLQMVLDGQLNWTDIPDASLDQFLENDKNIDMGIGQPLTRFALLRDSMGTAKWFVWTVHHSLYDEWSLSLLLDRAKQAYEGQEIEEPSPFQLFIKYLQVQDKDARANYWRETFRQCEAALFPILPPSVDRPATDSVIEYPLAHSHLEQRFSDITVSTLVRASWAMIASQMTNSDDVVFGATVSGRSAPVAGIYAVPAPTIATIPIRIQIPSRERKILEYLETVQKQSIEMIPFEQTGLHQIAKISSDAKHVSGFQTLLVIQTNGNGETQDVFGKWKLGNTQQSFNTYALILEIQLKPRSISVRASFDSKVIKPWIVQKMLERLDYVMAQLENVGQTLSEVQMLTSSDLKQIQIWNAAVPPTVEQSIPELLQKQTRAQPDATAVCAWDGEITYLELERLATSLAGHLVGLGVCPGVLVPVHFEKSMWTTVAILAILKAGGGFVLLDPYLPEQRLREIIRQIEAKFILSSVLYRDVSQGLTDHVITVNANFFVNLQPSIQHLGNPDPSSTAYVIFTSGSMGVPKGVLITHKNVASVVPQHIRKLGYSSHSRIYDFASYSFGAAINNVLAALISGACLCVPSDNDRRSNLAASLVSLRASVVLLTPSVAESLSPQKVPNLRCIIFGGEAVRMKDVAPWWGHVQVITAYGSSEVTTISTINADATCAEEATHIGKAVGGVSWIVDPDDHDCLLPPGCVGELLLQGPLVGRGYLGDIDKTEKAFIESPRWLKHGANNSENSSTRVYKTGDLVRYNEDGSLSYVGRKDAQVKIRGQRVELGEIETLVQEYLPDAKQIVAEVILPQAERPTPVLVVFTEPRIVSETTEEVTLLRIPSDVELRLAEYLPMYMIPSVLFLVRELPMTPTGKMNRRRLREIGATFTMKKLVEIQTGEGTKRPPTTRLEQQIQAVWSEVLNIDVSKIGIDDSFFQLGGDSITAMQVASLANMRLSIQLRVIDILKEKNISNITRTINSAASSALVSSQTNLIPKAHIRSSHLSPIQRLYFHLQKDPTVCFDQFFYLKLRRDITAETLYSALEIIVRRHDILRVRFKRNESGDAWEQHISNRVSESFHLDVKDFSDSQSAAVIISQCRGRLDVQNGPILSAVLFNNTIDGQTLFIDIHHLVVDLVSWRIILRELEDILTNETIMTPAPSVDFQHWITLQAQYAGQMLQATTGTFTQPKYQETLDYWGMSNLTENTRDGTIVEKFSIDESASSIILGRGNSIFNTRPLDLIISALIFSFGRTFHDRTPPTIFSEGHGRETWDDNIDISTTIGWFSTIFPVQIAGNATYSLADIIRRTKDSRLRLAKNGWEYFTSRFADEANSVVFAKEYPVEIMFNYAGVYQQLERSNGLFEHSSLPAGCDPPSNLHVQRFALFDIDVWVDKGQIVASIEFLKTMNQQDRIVGWIRNFETALSDMALELSSVSVNWTLSDFPLAFKSYDSIDEFHRIWSQLAFQHANIEDIFPCSPLQEGILVSQAREETNYQRWVELEVRVNGDNCLDIDKLKTAWKAVVKRHALLRAIVFDTFPGTNKMMHVVLKDPTPSISCTTARLNAPRGLHRDSLQHHLSIFNIEKSKAHILLEMNHAITDGFSQRILCRDLQSAYSGATLETAGSYKNFIEHLERQRHEESDAFWVQNLAGIEPCHLPISHLSGDVSSTKAMNSVHVQGIESHKIRDFCASCDVTPAILVQLAWALVLRAYTGSTSPCFGSLFSGRDVMVRGAEDTFGPFIGLVPFRIHLNQEDTVLDTLKQSQDNYLSILPYQHFPLAKIHRALGLGSRPLFNSLVSFQKVDDYDDADGVELLIKEISNFDPTEYDVTVDVMDSTAEIDIQVGSRAGSLTSDAINRLADCMSVALSNLVQNPRQSVQEISVISVTDLQQLQNWNSTLPEALDRCVHDMINERVKAQPNAPAICSWDGDLTYLELDRLANGLANRLFQLGITQGMVVPLCFEKSLWTSVAILAVLKVGGAFALLDTSLPEQRLQTIVDQIEAKIILSSTLNISLSSRLCKTVERIGVDSVTATDYLMHRKPQSSATAIFAIFTSGSTGTPKAAILTHLNIATCLEHQVKMLGFNKESRVYDFASYAFDVSVHNQIATFVTGGCLCVPSDDDRKNNLTGSMKAMRATLITITPSVARLIDPQMVPDLKTLIIGGEIITANDAARWWGKAHVVNIYGPAECHISTINATATKPEDIVHIGKGIGLLTWVVDPNNHDCLLPVGCIGELVLEGPLVGAGYIKEPEKTAAAFIQDPTWLLQFGRSGRMYKTGDLVCYNEDGTLMFLGRKDTQVKIRGQRVELGEIEHRVEECFLESSQVAAEVIGPYNNRILVAFIQCETGPAAATLLPAPSHVMDHLSKHLPHHMIPTLFFSVRQLPMTATGKVNRRSLQDIGASLSAQDVAEMQTATRKHKRRPITEIEQLMQTIWARILQINLETIGLDDAFFQLGGDSIGAMRVVAESRKLGLQLTVADIFNHTTLQNISQQSLYTQAPPFHEIPPFGLMSKETDISLLIQDLTTQHQLEANIVDIYPCTPLQEGLFSLSLKRVGDYTMQATLELSSDISLDRFKKAWEHVFCTMPILRTRIVQTDFGLQQIVLDEKLQWAKATNLKKYLQADRDHAMGIAKPLSRYALIQDDNSISKWFVWTIHHALYDGWSEPILNQAVYKAYLGHELESGPPFQNFIKYIEDKNSRKMEDYWRNTFSESNAVLFPTLPPSIKVPLADESIEHCFPYPQKRTQNITTSTLIRAAWALVAGSITDSRDVVFGVTVSGRTAPVTGIEALVAPTIATVPVRIAFSKEQTIGSFLTMVQQQSIDLIPYEQAGLQKIAKLSVNTQHACNFQTLLVIQPQESATDNPLGRWITEDQQRWFNTYGLVLVIQIASKNVIVKASFDTRVIDSWNTSQLMQRLEYVFSQLASAPPGDTLSMIEMATPQDLGTIWQWNGTVPTAADRFVQEMIADFAYTQPNATAVCAWDGDLTYKELDELSTKLGAYLFKLGANPNTFVSIFFEKSKWNTVAMLAVMKSTASFVLLDPSLPMRRLEAMVREVQTIMIVSSPLNKSISEGLCKNVITIDSAFFSELSDEEVPPRPDFNGINYVVFTSGTTGNPKGAVITHKCSASAVKYQVPGFGYTTESRVYDFSTYSFDGAHFNAFTVLAAGGCLCVPTDHDRKNNLAESMEALKSNTVFLTPTVAALISPAQLPHLKVMILGGEAIRVNDIKPWWDTNGVRVFTLYGTSECTPVSMINPFPETPEAAVDIGNGYGVVTWVVDPDNHNSLMPLGCIGELLVEGPLVGTGYINNPTKTAAVFIESPAWMVKRGRTGRLYKTGDLVRYKKDGSLQFLGRKDAQVKIRGQRVELEDVERLIQESMPNVIRAAAEVIIPQGVNSSPMLVAFLQMNIETSLVGQSQIPTTSTARIITIPAEVEQTLFQNLPSYMMPSVFFEIGALPLGATGKLNRKLLQEIGSSLSSQRLAEARIVHTGPKRQPTTDIEHKLQNLWSKVLDIKPASMIGLDDSFFKLGGNSITAMKAVGEARKLGLQLSVANIFLFPKLHQTAEHVISLENNTPAQMITKMESNEPIEQSFAQGRLWFLEQLYPGLNWYHMPCVMRLRGPLNIEALRIALISLERRHETLRTVFFTANGIGMQRVLPIRDRSHLGIIQMPLDENASLMSALRRDETTPFDLEREPGWRVMLYKVEENHYVLSIVMHHIISDGWSVDILRKELASFYSAAIRGIQDPLCEIDPLPVQYRDFSNWEKGQASEHDQQLEYWATQLKTSRPAEMFCDKPRPTSLSGHADVQNFTINGRLYKSLEKFCQNKNVTPFIALLAAFRATHYRLTNQFDATIGSPNANRDRWEIKDVIGFFVNMQCLRIIIDEDSMSFDRLIDQVQSVIIDSFANQDVPFERVVSKLQHKRDLSRHPLVQIIFAVHSQLDLGQLGFEGIETQYIDQSITSRFDLECHIFQERAGFRCELLYSTDLFTRKTIRNFVSTFRELLTQALEDPYLPIQSMNLLTNDSLATLNEKAAAGDVTPDFPRGLSVVDLFQQQVIGCPNKMAVKDASLELTYTDLGQRSDVIASWLIGRELVPETLIGVYATRSSETIIAFLGILKANLAYMPFDSKIPVERLHRIFASINSSGIVLVGTGVQRPLPTNSVEFVHIEEIFNQQSSIGILKGPQAPSQASLAYVMFTSGSTGRPKGVMIEHRNIVRLVKNTNMLQHSSNATMAHISNIAFDASTWEIYATLLNGGTLICIDTTTTLDYEKMASIFLKEHIEAMFVTPALLKQYLIDCPSIVGELGTLYIGGDRLDPQDVFTARALMKHGSKIVNGYGPTENTSFSTMYTLSANELCTNGVPIGRAISNSGAYVMDSQQHLVPLGVVGELVVTGDGLARGYTDSEQNIDRFITISVDGKTALRAYRTGDYVRNRPTDGLIEYIGRMDRQIKVNGQRVEPEEIDHVLRSHENIADAISVLQEIKGREARLVSFVTLQATISEEQVQNFTRTSDDETKQIESWEELFNKDTYDSFDSLPSSLAGRDFVGWSSMYSGHDIDIEEMNEWLDDTINSITNGSESLNVLELGSGSGMILFNLSSFLESYIGLDPSERVINWVAKSSTTIPGLSEKIRLQKGTAADISQLGSISPNVVIVNSVVQYFPNHEYLLRIIGDILQLESVTTVFIGDVRSYAMYKEFQVGKALFLHGNNTSKDDIQDIMMDIEQSELELLVDPGFFTGLQTQFPDRIHHVEILPKRMKAVNELSCFRYAAVIHVQHGGLEQEIHNVGKSEWLDFTERQLDQEKLLKLMKSSKFPLAISNIPYRKTILERLVIDSLTDISNDDINWLSNATEMAATLPSLDTVDLEKIAKQAGCQVEISCARQYTQRGGLDAIFHLNTSDRGRRALFRFPTDHDGRSLSKLSSQPLQQQIKHRIRQQLQKKVEAQLPSYMTPKMITFLDKIPITGNGKVDRHALMKNLQRRTTREGTLRQPSTENERQMRKIWAQVLNLEPSTISLSDNFFAIGGDSLGAMKVVGLARKAGLKLTVADIFRGSNLEKISSNITMLDSTSLVIPRSESNGPVEQSFAQRRLWFLEQLHPGLTWYLVPCAIRLRGYLNIEALRVAILALESRHETLRTTFDSVDAIEVQLIRPFQPKDLMVIDVVDEHALMEALHRDHTTPIDLRTEPGWRITLYRLGCDDNNHVLSIVMHHIISDGWSIEILQRELAMFYKIAIQKQHPLSMIEALPIQYRDFSIWQKSKHQSQEHEKQLNYWVNHLETSKAAEFFCDKPRPATLSGHAGVQSLRLEGEIYDRLETFCKLQQVTPFIVLLAVFRATHFRMTGVTDANIATLNANRHRWEVKDIIGFFVNLQTIRIRTEEESLEELVQQVHKAIADSTANQDVPFENIVSKLQKDRDPSRHPLSQILFIVHSQKNLGSFTLEGLITEQIPVPPTTRFDMEFHFFQESGALQGEILFSTDLYATESITSILSMFNTLLKNSLKDPHISLASLPLLSGEDLVAMKRRGLLDIVQSEYPRDSSIVDLFREQVAVHPGRLAVKDDSPTELTYAQLDQLSDNLANWLSKYSFAPGTLIGVFCKRSCQSVLTFMSILKAGLAYLPFHLKTPWSRMKAILSTLPGRKIVIVGSDIEPPCLQHEDTEFIRITDAMEEQKLHNYRPRSCITASGESLAYVMFTSGSTGNPKGVMIQHRGVVRLVKESNVAKHIPPAAIMAHLTNIAFDVSAWELYAALLNGGTLICIDTAVLLDSRALTDTFTKEKIQVASFTPALLKILLEQAPTALASVEALYIAGDRADVRDLTAARTLMKSNVVINAYGPTENSVFSTFYIMSDEKKCVNGVPIGHSVSCSGSYIVDKNQRLVPLGVVGELVVTGDGLAVGYTDPDLNLNRFITIDVQGERVRGYRTGDYVRWRPIDGEIEFFGRVDGQVKIRGHRVELGEIEHALRAYDAVNDAAVVLKQDELQEPQLLAFVAPNENIDPTQGHDMGTNDHVKSWEDLFNTGTYEAVDQVEVAKIGRDFIGWSSNYDGSSIGSGEMNEWLDETITAIKNSGQPLRVLEVGTGTGMILFNLPNGLIQYTGLEPSERAVEFVLRSVQSIPALSHKVCLYKGTAADIANLPTTAAPNLAIINSVAQYFPSQEYLLHVIGNILKLGTVETIFFGDIRSNALYREFQASKILFTLGDAVIGKDEFRQRMDESNRTELELLVDPAFFTALPMRMPQIEHVEILPKHMHATNELSGFRYAAVLHVKSKERRRIHEIGDNKWMDFVKEKLERESLLQCLQSTNSAAVGISNIPYSKTIVEKFLLESLDNGFDHHHWILTSRQSAQRCASLSPTDLSELAVACGFRVEISWARQYSQRGGIDAIFHRGDQKGEHHGRVLFKFPLEPNDRPSHSLTSRPLRQQWYRKIQQDLNQLLRDQLPPYMIPQAIIILEKMPVNDNGKVDRKALAIPFKTHPLVPPGAIATPSNDTERAMQRIWAQVLNIDHSLISIHDNFFHLGGNSILAMRVISEVRKLGLKLVVADIFNCDTLKQLALHCTKVDEDEDDIRSIVLIEPTVKATLLNEINRLDLSFGSSAVSDILPLTNFQCKTIMHGITTGHHANYFYFNLGKDVNIERLKTSCAMTLEKFPILRASFLRLGGEFWQIILRNRLDLAPVQIRNVSEDLDKASNSYCFEDSKRLSSSEFPLAFVLLCNLSEGSRLIVRLSHAQYDGVSFPIIFQSLMNSYNGIELPSGPNFSKFLSYSRQKRESSIEYWKKVLQGSTPTPIKPKTRPQIILAGINTPQRIFENAEISLPQLPSKVTTATLTTSQLLQSIQQQFVHLGEADSLGFRDIIDHCTEWPVGSDFDVVIQHQNIEEHPEITFSQGSSRVQFYTNPDIVPSSLFIISYPKGRQLEIQLFANTDILTEKAARTMVHNLCHIITEIGNQLSGSLSSLVGGLQLRVN</sequence>
<dbReference type="Gene3D" id="3.40.50.12780">
    <property type="entry name" value="N-terminal domain of ligase-like"/>
    <property type="match status" value="4"/>
</dbReference>
<keyword evidence="1" id="KW-0596">Phosphopantetheine</keyword>
<evidence type="ECO:0000256" key="6">
    <source>
        <dbReference type="ARBA" id="ARBA00029454"/>
    </source>
</evidence>
<dbReference type="FunFam" id="3.40.50.12780:FF:000014">
    <property type="entry name" value="Nonribosomal peptide synthetase 1"/>
    <property type="match status" value="3"/>
</dbReference>
<dbReference type="SMART" id="SM00823">
    <property type="entry name" value="PKS_PP"/>
    <property type="match status" value="6"/>
</dbReference>
<dbReference type="FunFam" id="1.10.1200.10:FF:000005">
    <property type="entry name" value="Nonribosomal peptide synthetase 1"/>
    <property type="match status" value="6"/>
</dbReference>
<dbReference type="InterPro" id="IPR006162">
    <property type="entry name" value="Ppantetheine_attach_site"/>
</dbReference>
<dbReference type="SUPFAM" id="SSF56801">
    <property type="entry name" value="Acetyl-CoA synthetase-like"/>
    <property type="match status" value="6"/>
</dbReference>
<dbReference type="PANTHER" id="PTHR45527">
    <property type="entry name" value="NONRIBOSOMAL PEPTIDE SYNTHETASE"/>
    <property type="match status" value="1"/>
</dbReference>
<dbReference type="FunFam" id="3.30.559.30:FF:000003">
    <property type="entry name" value="Nonribosomal peptide synthase SidD"/>
    <property type="match status" value="2"/>
</dbReference>
<feature type="domain" description="Carrier" evidence="7">
    <location>
        <begin position="4496"/>
        <end position="4573"/>
    </location>
</feature>
<protein>
    <submittedName>
        <fullName evidence="8">Non-ribosomal peptide synthetase</fullName>
    </submittedName>
</protein>
<dbReference type="SUPFAM" id="SSF47336">
    <property type="entry name" value="ACP-like"/>
    <property type="match status" value="6"/>
</dbReference>
<dbReference type="Gene3D" id="3.30.559.30">
    <property type="entry name" value="Nonribosomal peptide synthetase, condensation domain"/>
    <property type="match status" value="8"/>
</dbReference>
<evidence type="ECO:0000256" key="4">
    <source>
        <dbReference type="ARBA" id="ARBA00022737"/>
    </source>
</evidence>
<dbReference type="CDD" id="cd02440">
    <property type="entry name" value="AdoMet_MTases"/>
    <property type="match status" value="1"/>
</dbReference>
<dbReference type="GO" id="GO:0005737">
    <property type="term" value="C:cytoplasm"/>
    <property type="evidence" value="ECO:0007669"/>
    <property type="project" value="TreeGrafter"/>
</dbReference>
<keyword evidence="9" id="KW-1185">Reference proteome</keyword>
<dbReference type="Gene3D" id="3.30.300.30">
    <property type="match status" value="8"/>
</dbReference>
<dbReference type="InterPro" id="IPR045851">
    <property type="entry name" value="AMP-bd_C_sf"/>
</dbReference>
<dbReference type="InterPro" id="IPR001242">
    <property type="entry name" value="Condensation_dom"/>
</dbReference>
<dbReference type="Pfam" id="PF00501">
    <property type="entry name" value="AMP-binding"/>
    <property type="match status" value="6"/>
</dbReference>
<accession>G9MKA1</accession>
<dbReference type="PROSITE" id="PS00455">
    <property type="entry name" value="AMP_BINDING"/>
    <property type="match status" value="4"/>
</dbReference>
<dbReference type="Gene3D" id="1.10.1200.10">
    <property type="entry name" value="ACP-like"/>
    <property type="match status" value="6"/>
</dbReference>
<dbReference type="PANTHER" id="PTHR45527:SF1">
    <property type="entry name" value="FATTY ACID SYNTHASE"/>
    <property type="match status" value="1"/>
</dbReference>
<dbReference type="HOGENOM" id="CLU_000033_0_0_1"/>
<evidence type="ECO:0000256" key="5">
    <source>
        <dbReference type="ARBA" id="ARBA00023026"/>
    </source>
</evidence>
<dbReference type="PROSITE" id="PS50075">
    <property type="entry name" value="CARRIER"/>
    <property type="match status" value="6"/>
</dbReference>
<evidence type="ECO:0000256" key="3">
    <source>
        <dbReference type="ARBA" id="ARBA00022598"/>
    </source>
</evidence>
<dbReference type="GO" id="GO:0031177">
    <property type="term" value="F:phosphopantetheine binding"/>
    <property type="evidence" value="ECO:0007669"/>
    <property type="project" value="InterPro"/>
</dbReference>
<dbReference type="EMBL" id="ABDF02000003">
    <property type="protein sequence ID" value="EHK25885.1"/>
    <property type="molecule type" value="Genomic_DNA"/>
</dbReference>
<evidence type="ECO:0000256" key="1">
    <source>
        <dbReference type="ARBA" id="ARBA00022450"/>
    </source>
</evidence>
<dbReference type="FunFam" id="3.30.559.30:FF:000002">
    <property type="entry name" value="Nonribosomal peptide synthase Pes1"/>
    <property type="match status" value="1"/>
</dbReference>
<dbReference type="STRING" id="413071.G9MKA1"/>
<dbReference type="RefSeq" id="XP_013960079.1">
    <property type="nucleotide sequence ID" value="XM_014104604.1"/>
</dbReference>
<comment type="caution">
    <text evidence="8">The sequence shown here is derived from an EMBL/GenBank/DDBJ whole genome shotgun (WGS) entry which is preliminary data.</text>
</comment>
<dbReference type="CDD" id="cd19545">
    <property type="entry name" value="FUM14_C_NRPS-like"/>
    <property type="match status" value="2"/>
</dbReference>
<dbReference type="InterPro" id="IPR023213">
    <property type="entry name" value="CAT-like_dom_sf"/>
</dbReference>
<dbReference type="SUPFAM" id="SSF52777">
    <property type="entry name" value="CoA-dependent acyltransferases"/>
    <property type="match status" value="15"/>
</dbReference>
<dbReference type="GO" id="GO:0044550">
    <property type="term" value="P:secondary metabolite biosynthetic process"/>
    <property type="evidence" value="ECO:0007669"/>
    <property type="project" value="TreeGrafter"/>
</dbReference>
<dbReference type="Proteomes" id="UP000007115">
    <property type="component" value="Unassembled WGS sequence"/>
</dbReference>
<dbReference type="InterPro" id="IPR009081">
    <property type="entry name" value="PP-bd_ACP"/>
</dbReference>
<dbReference type="OrthoDB" id="416786at2759"/>
<dbReference type="eggNOG" id="KOG1178">
    <property type="taxonomic scope" value="Eukaryota"/>
</dbReference>
<evidence type="ECO:0000313" key="8">
    <source>
        <dbReference type="EMBL" id="EHK25885.1"/>
    </source>
</evidence>
<dbReference type="Gene3D" id="2.30.38.10">
    <property type="entry name" value="Luciferase, Domain 3"/>
    <property type="match status" value="2"/>
</dbReference>
<dbReference type="CDD" id="cd19531">
    <property type="entry name" value="LCL_NRPS-like"/>
    <property type="match status" value="2"/>
</dbReference>
<dbReference type="GeneID" id="25796368"/>
<dbReference type="Gene3D" id="3.40.50.150">
    <property type="entry name" value="Vaccinia Virus protein VP39"/>
    <property type="match status" value="2"/>
</dbReference>
<feature type="domain" description="Carrier" evidence="7">
    <location>
        <begin position="842"/>
        <end position="918"/>
    </location>
</feature>
<dbReference type="eggNOG" id="KOG1176">
    <property type="taxonomic scope" value="Eukaryota"/>
</dbReference>
<reference evidence="8 9" key="1">
    <citation type="journal article" date="2011" name="Genome Biol.">
        <title>Comparative genome sequence analysis underscores mycoparasitism as the ancestral life style of Trichoderma.</title>
        <authorList>
            <person name="Kubicek C.P."/>
            <person name="Herrera-Estrella A."/>
            <person name="Seidl-Seiboth V."/>
            <person name="Martinez D.A."/>
            <person name="Druzhinina I.S."/>
            <person name="Thon M."/>
            <person name="Zeilinger S."/>
            <person name="Casas-Flores S."/>
            <person name="Horwitz B.A."/>
            <person name="Mukherjee P.K."/>
            <person name="Mukherjee M."/>
            <person name="Kredics L."/>
            <person name="Alcaraz L.D."/>
            <person name="Aerts A."/>
            <person name="Antal Z."/>
            <person name="Atanasova L."/>
            <person name="Cervantes-Badillo M.G."/>
            <person name="Challacombe J."/>
            <person name="Chertkov O."/>
            <person name="McCluskey K."/>
            <person name="Coulpier F."/>
            <person name="Deshpande N."/>
            <person name="von Doehren H."/>
            <person name="Ebbole D.J."/>
            <person name="Esquivel-Naranjo E.U."/>
            <person name="Fekete E."/>
            <person name="Flipphi M."/>
            <person name="Glaser F."/>
            <person name="Gomez-Rodriguez E.Y."/>
            <person name="Gruber S."/>
            <person name="Han C."/>
            <person name="Henrissat B."/>
            <person name="Hermosa R."/>
            <person name="Hernandez-Onate M."/>
            <person name="Karaffa L."/>
            <person name="Kosti I."/>
            <person name="Le Crom S."/>
            <person name="Lindquist E."/>
            <person name="Lucas S."/>
            <person name="Luebeck M."/>
            <person name="Luebeck P.S."/>
            <person name="Margeot A."/>
            <person name="Metz B."/>
            <person name="Misra M."/>
            <person name="Nevalainen H."/>
            <person name="Omann M."/>
            <person name="Packer N."/>
            <person name="Perrone G."/>
            <person name="Uresti-Rivera E.E."/>
            <person name="Salamov A."/>
            <person name="Schmoll M."/>
            <person name="Seiboth B."/>
            <person name="Shapiro H."/>
            <person name="Sukno S."/>
            <person name="Tamayo-Ramos J.A."/>
            <person name="Tisch D."/>
            <person name="Wiest A."/>
            <person name="Wilkinson H.H."/>
            <person name="Zhang M."/>
            <person name="Coutinho P.M."/>
            <person name="Kenerley C.M."/>
            <person name="Monte E."/>
            <person name="Baker S.E."/>
            <person name="Grigoriev I.V."/>
        </authorList>
    </citation>
    <scope>NUCLEOTIDE SEQUENCE [LARGE SCALE GENOMIC DNA]</scope>
    <source>
        <strain evidence="9">Gv29-8 / FGSC 10586</strain>
    </source>
</reference>
<keyword evidence="3" id="KW-0436">Ligase</keyword>
<dbReference type="PROSITE" id="PS00012">
    <property type="entry name" value="PHOSPHOPANTETHEINE"/>
    <property type="match status" value="5"/>
</dbReference>
<keyword evidence="4" id="KW-0677">Repeat</keyword>
<dbReference type="VEuPathDB" id="FungiDB:TRIVIDRAFT_62540"/>
<dbReference type="FunFam" id="3.30.300.30:FF:000015">
    <property type="entry name" value="Nonribosomal peptide synthase SidD"/>
    <property type="match status" value="4"/>
</dbReference>
<evidence type="ECO:0000313" key="9">
    <source>
        <dbReference type="Proteomes" id="UP000007115"/>
    </source>
</evidence>
<dbReference type="InterPro" id="IPR010071">
    <property type="entry name" value="AA_adenyl_dom"/>
</dbReference>
<dbReference type="Gene3D" id="3.40.50.980">
    <property type="match status" value="4"/>
</dbReference>
<keyword evidence="2" id="KW-0597">Phosphoprotein</keyword>
<organism evidence="8 9">
    <name type="scientific">Hypocrea virens (strain Gv29-8 / FGSC 10586)</name>
    <name type="common">Gliocladium virens</name>
    <name type="synonym">Trichoderma virens</name>
    <dbReference type="NCBI Taxonomy" id="413071"/>
    <lineage>
        <taxon>Eukaryota</taxon>
        <taxon>Fungi</taxon>
        <taxon>Dikarya</taxon>
        <taxon>Ascomycota</taxon>
        <taxon>Pezizomycotina</taxon>
        <taxon>Sordariomycetes</taxon>
        <taxon>Hypocreomycetidae</taxon>
        <taxon>Hypocreales</taxon>
        <taxon>Hypocreaceae</taxon>
        <taxon>Trichoderma</taxon>
    </lineage>
</organism>
<dbReference type="CDD" id="cd05930">
    <property type="entry name" value="A_NRPS"/>
    <property type="match status" value="2"/>
</dbReference>
<dbReference type="Pfam" id="PF00550">
    <property type="entry name" value="PP-binding"/>
    <property type="match status" value="6"/>
</dbReference>
<dbReference type="GO" id="GO:0043041">
    <property type="term" value="P:amino acid activation for nonribosomal peptide biosynthetic process"/>
    <property type="evidence" value="ECO:0007669"/>
    <property type="project" value="TreeGrafter"/>
</dbReference>
<dbReference type="SUPFAM" id="SSF53335">
    <property type="entry name" value="S-adenosyl-L-methionine-dependent methyltransferases"/>
    <property type="match status" value="2"/>
</dbReference>
<gene>
    <name evidence="8" type="ORF">TRIVIDRAFT_62540</name>
</gene>
<dbReference type="InParanoid" id="G9MKA1"/>
<dbReference type="CDD" id="cd05918">
    <property type="entry name" value="A_NRPS_SidN3_like"/>
    <property type="match status" value="4"/>
</dbReference>
<dbReference type="NCBIfam" id="TIGR01733">
    <property type="entry name" value="AA-adenyl-dom"/>
    <property type="match status" value="6"/>
</dbReference>
<dbReference type="CDD" id="cd19534">
    <property type="entry name" value="E_NRPS"/>
    <property type="match status" value="1"/>
</dbReference>
<dbReference type="InterPro" id="IPR000873">
    <property type="entry name" value="AMP-dep_synth/lig_dom"/>
</dbReference>
<evidence type="ECO:0000256" key="2">
    <source>
        <dbReference type="ARBA" id="ARBA00022553"/>
    </source>
</evidence>
<dbReference type="InterPro" id="IPR042099">
    <property type="entry name" value="ANL_N_sf"/>
</dbReference>
<proteinExistence type="inferred from homology"/>
<dbReference type="InterPro" id="IPR020845">
    <property type="entry name" value="AMP-binding_CS"/>
</dbReference>
<comment type="similarity">
    <text evidence="6">Belongs to the NRP synthetase family.</text>
</comment>
<dbReference type="OMA" id="FCDKPRP"/>
<dbReference type="CDD" id="cd19542">
    <property type="entry name" value="CT_NRPS-like"/>
    <property type="match status" value="1"/>
</dbReference>
<dbReference type="FunFam" id="3.30.300.30:FF:000084">
    <property type="entry name" value="Enniatin synthase"/>
    <property type="match status" value="1"/>
</dbReference>
<feature type="domain" description="Carrier" evidence="7">
    <location>
        <begin position="5990"/>
        <end position="6066"/>
    </location>
</feature>
<feature type="domain" description="Carrier" evidence="7">
    <location>
        <begin position="7479"/>
        <end position="7555"/>
    </location>
</feature>
<evidence type="ECO:0000259" key="7">
    <source>
        <dbReference type="PROSITE" id="PS50075"/>
    </source>
</evidence>
<dbReference type="NCBIfam" id="NF003417">
    <property type="entry name" value="PRK04813.1"/>
    <property type="match status" value="8"/>
</dbReference>
<dbReference type="Gene3D" id="3.30.559.10">
    <property type="entry name" value="Chloramphenicol acetyltransferase-like domain"/>
    <property type="match status" value="7"/>
</dbReference>
<dbReference type="InterPro" id="IPR020806">
    <property type="entry name" value="PKS_PP-bd"/>
</dbReference>
<dbReference type="InterPro" id="IPR036736">
    <property type="entry name" value="ACP-like_sf"/>
</dbReference>
<feature type="domain" description="Carrier" evidence="7">
    <location>
        <begin position="1914"/>
        <end position="1991"/>
    </location>
</feature>
<name>G9MKA1_HYPVG</name>
<dbReference type="InterPro" id="IPR029063">
    <property type="entry name" value="SAM-dependent_MTases_sf"/>
</dbReference>
<dbReference type="Pfam" id="PF00668">
    <property type="entry name" value="Condensation"/>
    <property type="match status" value="7"/>
</dbReference>